<dbReference type="EMBL" id="JACIEC010000001">
    <property type="protein sequence ID" value="MBB4141544.1"/>
    <property type="molecule type" value="Genomic_DNA"/>
</dbReference>
<feature type="transmembrane region" description="Helical" evidence="8">
    <location>
        <begin position="387"/>
        <end position="409"/>
    </location>
</feature>
<dbReference type="GO" id="GO:0010041">
    <property type="term" value="P:response to iron(III) ion"/>
    <property type="evidence" value="ECO:0007669"/>
    <property type="project" value="TreeGrafter"/>
</dbReference>
<feature type="transmembrane region" description="Helical" evidence="8">
    <location>
        <begin position="415"/>
        <end position="437"/>
    </location>
</feature>
<dbReference type="PANTHER" id="PTHR33908">
    <property type="entry name" value="MANNOSYLTRANSFERASE YKCB-RELATED"/>
    <property type="match status" value="1"/>
</dbReference>
<dbReference type="GO" id="GO:0005886">
    <property type="term" value="C:plasma membrane"/>
    <property type="evidence" value="ECO:0007669"/>
    <property type="project" value="UniProtKB-SubCell"/>
</dbReference>
<feature type="transmembrane region" description="Helical" evidence="8">
    <location>
        <begin position="176"/>
        <end position="195"/>
    </location>
</feature>
<feature type="transmembrane region" description="Helical" evidence="8">
    <location>
        <begin position="335"/>
        <end position="351"/>
    </location>
</feature>
<comment type="subcellular location">
    <subcellularLocation>
        <location evidence="1">Cell membrane</location>
        <topology evidence="1">Multi-pass membrane protein</topology>
    </subcellularLocation>
</comment>
<keyword evidence="11" id="KW-1185">Reference proteome</keyword>
<feature type="transmembrane region" description="Helical" evidence="8">
    <location>
        <begin position="444"/>
        <end position="464"/>
    </location>
</feature>
<reference evidence="10 11" key="1">
    <citation type="submission" date="2020-08" db="EMBL/GenBank/DDBJ databases">
        <title>Genomic Encyclopedia of Type Strains, Phase IV (KMG-IV): sequencing the most valuable type-strain genomes for metagenomic binning, comparative biology and taxonomic classification.</title>
        <authorList>
            <person name="Goeker M."/>
        </authorList>
    </citation>
    <scope>NUCLEOTIDE SEQUENCE [LARGE SCALE GENOMIC DNA]</scope>
    <source>
        <strain evidence="10 11">DSM 29514</strain>
    </source>
</reference>
<name>A0A7W6LBW5_9HYPH</name>
<gene>
    <name evidence="10" type="ORF">GGQ72_000043</name>
</gene>
<evidence type="ECO:0000256" key="4">
    <source>
        <dbReference type="ARBA" id="ARBA00022679"/>
    </source>
</evidence>
<evidence type="ECO:0000256" key="8">
    <source>
        <dbReference type="SAM" id="Phobius"/>
    </source>
</evidence>
<protein>
    <submittedName>
        <fullName evidence="10">4-amino-4-deoxy-L-arabinose transferase-like glycosyltransferase</fullName>
    </submittedName>
</protein>
<dbReference type="InterPro" id="IPR038731">
    <property type="entry name" value="RgtA/B/C-like"/>
</dbReference>
<dbReference type="GO" id="GO:0009103">
    <property type="term" value="P:lipopolysaccharide biosynthetic process"/>
    <property type="evidence" value="ECO:0007669"/>
    <property type="project" value="TreeGrafter"/>
</dbReference>
<dbReference type="Pfam" id="PF13231">
    <property type="entry name" value="PMT_2"/>
    <property type="match status" value="1"/>
</dbReference>
<dbReference type="PANTHER" id="PTHR33908:SF3">
    <property type="entry name" value="UNDECAPRENYL PHOSPHATE-ALPHA-4-AMINO-4-DEOXY-L-ARABINOSE ARABINOSYL TRANSFERASE"/>
    <property type="match status" value="1"/>
</dbReference>
<comment type="caution">
    <text evidence="10">The sequence shown here is derived from an EMBL/GenBank/DDBJ whole genome shotgun (WGS) entry which is preliminary data.</text>
</comment>
<sequence length="575" mass="62478">MRIDSGVETWRVAGDASALHPAPEPAPGRAMHRPAEWRRHVLNLILIGLVGLFLFAPGISLMPLTDRDEALYVQASRQMLETGNWVDIRFQQEPRYKKPVGIYWLQGLSAKVFGEGAASPLWIYRLPSLVGALLTAFFTYAIAARMGGSKAGLIAGLLAASTVELAFEARIGKTDAMLCAMIVASQFGLACAYLDPQRRQVLWRNGLFWIALGLGTLIKGPVAPMIAGLTIIGLTATERNLSLIRALSPVRGVLVYLLVVLPWLAAIGWISKGAFFAQSIGHDMLGKVATGQEGHGAPPGTYLLVGLGTFWPLSIFASLAILWGWTRRTRPEVRFLFFWAAPAWLLFELVATKLPNYILPMMPALAVLTGLALADKGLRTESRWFRFTYSGIAALGILLAIALNAVFYISEHRLSRLGITLGCALVLMSVAAWRLLVANKMREGIAASILAAGLAYILAFAIILPGAERLWLTDRIADAAQKMINCPAPTILSVGYEEPSLVFRLGTGMQRLAADDAAAAFHRASCAFAAVRVEESASFQKSLLALGEVATPLQIVEGRNLNGFNLRQMQVYLKR</sequence>
<keyword evidence="7 8" id="KW-0472">Membrane</keyword>
<evidence type="ECO:0000256" key="1">
    <source>
        <dbReference type="ARBA" id="ARBA00004651"/>
    </source>
</evidence>
<feature type="domain" description="Glycosyltransferase RgtA/B/C/D-like" evidence="9">
    <location>
        <begin position="97"/>
        <end position="264"/>
    </location>
</feature>
<organism evidence="10 11">
    <name type="scientific">Rhizobium rhizoryzae</name>
    <dbReference type="NCBI Taxonomy" id="451876"/>
    <lineage>
        <taxon>Bacteria</taxon>
        <taxon>Pseudomonadati</taxon>
        <taxon>Pseudomonadota</taxon>
        <taxon>Alphaproteobacteria</taxon>
        <taxon>Hyphomicrobiales</taxon>
        <taxon>Rhizobiaceae</taxon>
        <taxon>Rhizobium/Agrobacterium group</taxon>
        <taxon>Rhizobium</taxon>
    </lineage>
</organism>
<evidence type="ECO:0000256" key="3">
    <source>
        <dbReference type="ARBA" id="ARBA00022676"/>
    </source>
</evidence>
<keyword evidence="4 10" id="KW-0808">Transferase</keyword>
<evidence type="ECO:0000259" key="9">
    <source>
        <dbReference type="Pfam" id="PF13231"/>
    </source>
</evidence>
<evidence type="ECO:0000313" key="11">
    <source>
        <dbReference type="Proteomes" id="UP000519897"/>
    </source>
</evidence>
<accession>A0A7W6LBW5</accession>
<evidence type="ECO:0000313" key="10">
    <source>
        <dbReference type="EMBL" id="MBB4141544.1"/>
    </source>
</evidence>
<keyword evidence="5 8" id="KW-0812">Transmembrane</keyword>
<feature type="transmembrane region" description="Helical" evidence="8">
    <location>
        <begin position="207"/>
        <end position="232"/>
    </location>
</feature>
<evidence type="ECO:0000256" key="5">
    <source>
        <dbReference type="ARBA" id="ARBA00022692"/>
    </source>
</evidence>
<evidence type="ECO:0000256" key="2">
    <source>
        <dbReference type="ARBA" id="ARBA00022475"/>
    </source>
</evidence>
<keyword evidence="2" id="KW-1003">Cell membrane</keyword>
<keyword evidence="3" id="KW-0328">Glycosyltransferase</keyword>
<feature type="transmembrane region" description="Helical" evidence="8">
    <location>
        <begin position="253"/>
        <end position="271"/>
    </location>
</feature>
<feature type="transmembrane region" description="Helical" evidence="8">
    <location>
        <begin position="41"/>
        <end position="62"/>
    </location>
</feature>
<feature type="transmembrane region" description="Helical" evidence="8">
    <location>
        <begin position="302"/>
        <end position="323"/>
    </location>
</feature>
<dbReference type="AlphaFoldDB" id="A0A7W6LBW5"/>
<dbReference type="RefSeq" id="WP_165135046.1">
    <property type="nucleotide sequence ID" value="NZ_CP049250.1"/>
</dbReference>
<evidence type="ECO:0000256" key="6">
    <source>
        <dbReference type="ARBA" id="ARBA00022989"/>
    </source>
</evidence>
<proteinExistence type="predicted"/>
<keyword evidence="6 8" id="KW-1133">Transmembrane helix</keyword>
<feature type="transmembrane region" description="Helical" evidence="8">
    <location>
        <begin position="357"/>
        <end position="375"/>
    </location>
</feature>
<dbReference type="InterPro" id="IPR050297">
    <property type="entry name" value="LipidA_mod_glycosyltrf_83"/>
</dbReference>
<evidence type="ECO:0000256" key="7">
    <source>
        <dbReference type="ARBA" id="ARBA00023136"/>
    </source>
</evidence>
<feature type="transmembrane region" description="Helical" evidence="8">
    <location>
        <begin position="122"/>
        <end position="143"/>
    </location>
</feature>
<dbReference type="GO" id="GO:0016763">
    <property type="term" value="F:pentosyltransferase activity"/>
    <property type="evidence" value="ECO:0007669"/>
    <property type="project" value="TreeGrafter"/>
</dbReference>
<dbReference type="Proteomes" id="UP000519897">
    <property type="component" value="Unassembled WGS sequence"/>
</dbReference>